<dbReference type="RefSeq" id="WP_093659021.1">
    <property type="nucleotide sequence ID" value="NZ_FOET01000005.1"/>
</dbReference>
<gene>
    <name evidence="1" type="ORF">SAMN05216481_105251</name>
</gene>
<keyword evidence="2" id="KW-1185">Reference proteome</keyword>
<evidence type="ECO:0000313" key="2">
    <source>
        <dbReference type="Proteomes" id="UP000199055"/>
    </source>
</evidence>
<dbReference type="STRING" id="403935.SAMN05216481_105251"/>
<organism evidence="1 2">
    <name type="scientific">Streptomyces radiopugnans</name>
    <dbReference type="NCBI Taxonomy" id="403935"/>
    <lineage>
        <taxon>Bacteria</taxon>
        <taxon>Bacillati</taxon>
        <taxon>Actinomycetota</taxon>
        <taxon>Actinomycetes</taxon>
        <taxon>Kitasatosporales</taxon>
        <taxon>Streptomycetaceae</taxon>
        <taxon>Streptomyces</taxon>
    </lineage>
</organism>
<name>A0A1H9EQL8_9ACTN</name>
<proteinExistence type="predicted"/>
<dbReference type="EMBL" id="FOET01000005">
    <property type="protein sequence ID" value="SEQ27959.1"/>
    <property type="molecule type" value="Genomic_DNA"/>
</dbReference>
<reference evidence="1 2" key="1">
    <citation type="submission" date="2016-10" db="EMBL/GenBank/DDBJ databases">
        <authorList>
            <person name="de Groot N.N."/>
        </authorList>
    </citation>
    <scope>NUCLEOTIDE SEQUENCE [LARGE SCALE GENOMIC DNA]</scope>
    <source>
        <strain evidence="1 2">CGMCC 4.3519</strain>
    </source>
</reference>
<dbReference type="AlphaFoldDB" id="A0A1H9EQL8"/>
<evidence type="ECO:0000313" key="1">
    <source>
        <dbReference type="EMBL" id="SEQ27959.1"/>
    </source>
</evidence>
<dbReference type="Proteomes" id="UP000199055">
    <property type="component" value="Unassembled WGS sequence"/>
</dbReference>
<accession>A0A1H9EQL8</accession>
<protein>
    <submittedName>
        <fullName evidence="1">Uncharacterized protein</fullName>
    </submittedName>
</protein>
<sequence length="144" mass="15573">MTASAEQAVHAAPLVRPGVWCEAVSTLAGMPGTASRRDGYAALSPEAAIRWIRAGARTVACVLGPNQAEYVLDHWVDGPGSARACARLRRGEPCSLTLYPGIQHLTWEARPVRFLRLAEVNGGSPCGRRYRPRLLLTGRGDRAR</sequence>